<evidence type="ECO:0000256" key="1">
    <source>
        <dbReference type="SAM" id="MobiDB-lite"/>
    </source>
</evidence>
<evidence type="ECO:0000313" key="3">
    <source>
        <dbReference type="Proteomes" id="UP001055439"/>
    </source>
</evidence>
<dbReference type="PANTHER" id="PTHR33828:SF1">
    <property type="entry name" value="OS05G0596200 PROTEIN"/>
    <property type="match status" value="1"/>
</dbReference>
<feature type="compositionally biased region" description="Basic and acidic residues" evidence="1">
    <location>
        <begin position="231"/>
        <end position="251"/>
    </location>
</feature>
<reference evidence="2" key="1">
    <citation type="submission" date="2022-05" db="EMBL/GenBank/DDBJ databases">
        <title>The Musa troglodytarum L. genome provides insights into the mechanism of non-climacteric behaviour and enrichment of carotenoids.</title>
        <authorList>
            <person name="Wang J."/>
        </authorList>
    </citation>
    <scope>NUCLEOTIDE SEQUENCE</scope>
    <source>
        <tissue evidence="2">Leaf</tissue>
    </source>
</reference>
<organism evidence="2 3">
    <name type="scientific">Musa troglodytarum</name>
    <name type="common">fe'i banana</name>
    <dbReference type="NCBI Taxonomy" id="320322"/>
    <lineage>
        <taxon>Eukaryota</taxon>
        <taxon>Viridiplantae</taxon>
        <taxon>Streptophyta</taxon>
        <taxon>Embryophyta</taxon>
        <taxon>Tracheophyta</taxon>
        <taxon>Spermatophyta</taxon>
        <taxon>Magnoliopsida</taxon>
        <taxon>Liliopsida</taxon>
        <taxon>Zingiberales</taxon>
        <taxon>Musaceae</taxon>
        <taxon>Musa</taxon>
    </lineage>
</organism>
<dbReference type="PROSITE" id="PS51257">
    <property type="entry name" value="PROKAR_LIPOPROTEIN"/>
    <property type="match status" value="1"/>
</dbReference>
<feature type="compositionally biased region" description="Basic and acidic residues" evidence="1">
    <location>
        <begin position="260"/>
        <end position="273"/>
    </location>
</feature>
<evidence type="ECO:0000313" key="2">
    <source>
        <dbReference type="EMBL" id="URD74752.1"/>
    </source>
</evidence>
<gene>
    <name evidence="2" type="ORF">MUK42_26127</name>
</gene>
<name>A0A9E7ED71_9LILI</name>
<dbReference type="AlphaFoldDB" id="A0A9E7ED71"/>
<dbReference type="PANTHER" id="PTHR33828">
    <property type="entry name" value="OS05G0596200 PROTEIN"/>
    <property type="match status" value="1"/>
</dbReference>
<sequence>MTKLPSPTHTLAHVNILTLRRAQCSTAGFISFGCISSEAAERSREKALVWASRLLSERKFGFVSRSFSVGGEVDESVVGGVGLVAMTSSGATKVSGGGAAKGKGAAVAEVKKKVDGSGKPVSIVKKKPVNVGIKPEGKKITSSSTTVTKTSRVKAQKKVYSLPGQKYDIPEEREPLRMFYESLLEQIPSSEMAESWMMEHGLLSPERAKKAYERKQKRQQQLRMRTPIESTKQERPATSKELKASKSVDPRSKKRINYSNDEKLEVKLKRSKA</sequence>
<dbReference type="EMBL" id="CP097502">
    <property type="protein sequence ID" value="URD74752.1"/>
    <property type="molecule type" value="Genomic_DNA"/>
</dbReference>
<protein>
    <submittedName>
        <fullName evidence="2">Uncharacterized protein</fullName>
    </submittedName>
</protein>
<dbReference type="Proteomes" id="UP001055439">
    <property type="component" value="Chromosome 1"/>
</dbReference>
<accession>A0A9E7ED71</accession>
<feature type="region of interest" description="Disordered" evidence="1">
    <location>
        <begin position="209"/>
        <end position="273"/>
    </location>
</feature>
<proteinExistence type="predicted"/>
<keyword evidence="3" id="KW-1185">Reference proteome</keyword>
<dbReference type="OrthoDB" id="361835at2759"/>